<organism evidence="8 9">
    <name type="scientific">Bianquea renquensis</name>
    <dbReference type="NCBI Taxonomy" id="2763661"/>
    <lineage>
        <taxon>Bacteria</taxon>
        <taxon>Bacillati</taxon>
        <taxon>Bacillota</taxon>
        <taxon>Clostridia</taxon>
        <taxon>Eubacteriales</taxon>
        <taxon>Bianqueaceae</taxon>
        <taxon>Bianquea</taxon>
    </lineage>
</organism>
<feature type="transmembrane region" description="Helical" evidence="6">
    <location>
        <begin position="320"/>
        <end position="342"/>
    </location>
</feature>
<evidence type="ECO:0000256" key="2">
    <source>
        <dbReference type="ARBA" id="ARBA00022475"/>
    </source>
</evidence>
<dbReference type="Proteomes" id="UP000657006">
    <property type="component" value="Unassembled WGS sequence"/>
</dbReference>
<keyword evidence="3 6" id="KW-0812">Transmembrane</keyword>
<dbReference type="EMBL" id="JACRSQ010000014">
    <property type="protein sequence ID" value="MBC8543951.1"/>
    <property type="molecule type" value="Genomic_DNA"/>
</dbReference>
<feature type="transmembrane region" description="Helical" evidence="6">
    <location>
        <begin position="362"/>
        <end position="395"/>
    </location>
</feature>
<feature type="transmembrane region" description="Helical" evidence="6">
    <location>
        <begin position="240"/>
        <end position="260"/>
    </location>
</feature>
<dbReference type="RefSeq" id="WP_177717558.1">
    <property type="nucleotide sequence ID" value="NZ_JACRSQ010000014.1"/>
</dbReference>
<dbReference type="InterPro" id="IPR018461">
    <property type="entry name" value="Na/H_Antiport_NhaC-like_C"/>
</dbReference>
<reference evidence="8" key="1">
    <citation type="submission" date="2020-08" db="EMBL/GenBank/DDBJ databases">
        <title>Genome public.</title>
        <authorList>
            <person name="Liu C."/>
            <person name="Sun Q."/>
        </authorList>
    </citation>
    <scope>NUCLEOTIDE SEQUENCE</scope>
    <source>
        <strain evidence="8">NSJ-32</strain>
    </source>
</reference>
<name>A0A926I2D7_9FIRM</name>
<comment type="subcellular location">
    <subcellularLocation>
        <location evidence="1">Cell membrane</location>
        <topology evidence="1">Multi-pass membrane protein</topology>
    </subcellularLocation>
</comment>
<dbReference type="GO" id="GO:0005886">
    <property type="term" value="C:plasma membrane"/>
    <property type="evidence" value="ECO:0007669"/>
    <property type="project" value="UniProtKB-SubCell"/>
</dbReference>
<keyword evidence="4 6" id="KW-1133">Transmembrane helix</keyword>
<evidence type="ECO:0000256" key="1">
    <source>
        <dbReference type="ARBA" id="ARBA00004651"/>
    </source>
</evidence>
<feature type="transmembrane region" description="Helical" evidence="6">
    <location>
        <begin position="59"/>
        <end position="78"/>
    </location>
</feature>
<keyword evidence="5 6" id="KW-0472">Membrane</keyword>
<evidence type="ECO:0000256" key="3">
    <source>
        <dbReference type="ARBA" id="ARBA00022692"/>
    </source>
</evidence>
<feature type="transmembrane region" description="Helical" evidence="6">
    <location>
        <begin position="446"/>
        <end position="463"/>
    </location>
</feature>
<evidence type="ECO:0000256" key="4">
    <source>
        <dbReference type="ARBA" id="ARBA00022989"/>
    </source>
</evidence>
<comment type="caution">
    <text evidence="8">The sequence shown here is derived from an EMBL/GenBank/DDBJ whole genome shotgun (WGS) entry which is preliminary data.</text>
</comment>
<keyword evidence="9" id="KW-1185">Reference proteome</keyword>
<feature type="transmembrane region" description="Helical" evidence="6">
    <location>
        <begin position="12"/>
        <end position="39"/>
    </location>
</feature>
<gene>
    <name evidence="8" type="ORF">H8730_10380</name>
</gene>
<feature type="transmembrane region" description="Helical" evidence="6">
    <location>
        <begin position="142"/>
        <end position="168"/>
    </location>
</feature>
<proteinExistence type="predicted"/>
<feature type="transmembrane region" description="Helical" evidence="6">
    <location>
        <begin position="469"/>
        <end position="488"/>
    </location>
</feature>
<evidence type="ECO:0000259" key="7">
    <source>
        <dbReference type="Pfam" id="PF03553"/>
    </source>
</evidence>
<evidence type="ECO:0000313" key="8">
    <source>
        <dbReference type="EMBL" id="MBC8543951.1"/>
    </source>
</evidence>
<evidence type="ECO:0000256" key="6">
    <source>
        <dbReference type="SAM" id="Phobius"/>
    </source>
</evidence>
<dbReference type="AlphaFoldDB" id="A0A926I2D7"/>
<dbReference type="Pfam" id="PF03553">
    <property type="entry name" value="Na_H_antiporter"/>
    <property type="match status" value="1"/>
</dbReference>
<sequence length="501" mass="53413">MEGTFWALVPPIVAIVLALITKEVYISLLIGILAGALFFTGFNPVTAVETAFGIMGNKIGDNANIILFLIFLGMLVALMSKSGASRAYGNWASKSIRSKRGALGATSALGVLIFVDDYFNCLTVGTVMQPVTDKYKISRAKLAYIIDATAAPICIIAPISSWAAAVGSSLPEGSSIDGFNLFLRTIPFNFYALLTILMIVILIATNLDFGAMKKYELRHQSEMKEASVPAEQEQQRRGRVLDLIIPIAVLIILCISAMLYTGGILDGVSVKDAFANCDSSRSLVLGSFFTLIVTFFLYLPRKIVTYKEFTDSITEGFKAMVPAITILSLAWTLSGVCSADYLDAGGFVRELVMESQIAHGILPAIFFATALGLAFATGTSWGTFGILIPIVLAIFGDQLDTLLVLTVSAVLAGAVCGDHVSPISDTTILASTGAGCNHLEHVSTQMPYALMVAACCFVSYIVAGFSGNGWIGLILGVVLVAGLLLFFIKRDKKPADAPKDK</sequence>
<protein>
    <submittedName>
        <fullName evidence="8">Na+/H+ antiporter NhaC family protein</fullName>
    </submittedName>
</protein>
<accession>A0A926I2D7</accession>
<evidence type="ECO:0000256" key="5">
    <source>
        <dbReference type="ARBA" id="ARBA00023136"/>
    </source>
</evidence>
<feature type="transmembrane region" description="Helical" evidence="6">
    <location>
        <begin position="188"/>
        <end position="209"/>
    </location>
</feature>
<dbReference type="PANTHER" id="PTHR43478:SF1">
    <property type="entry name" value="NA+_H+ ANTIPORTER NHAC-LIKE C-TERMINAL DOMAIN-CONTAINING PROTEIN"/>
    <property type="match status" value="1"/>
</dbReference>
<feature type="domain" description="Na+/H+ antiporter NhaC-like C-terminal" evidence="7">
    <location>
        <begin position="175"/>
        <end position="465"/>
    </location>
</feature>
<dbReference type="PANTHER" id="PTHR43478">
    <property type="entry name" value="NA+/H+ ANTIPORTER-RELATED"/>
    <property type="match status" value="1"/>
</dbReference>
<keyword evidence="2" id="KW-1003">Cell membrane</keyword>
<feature type="transmembrane region" description="Helical" evidence="6">
    <location>
        <begin position="280"/>
        <end position="299"/>
    </location>
</feature>
<evidence type="ECO:0000313" key="9">
    <source>
        <dbReference type="Proteomes" id="UP000657006"/>
    </source>
</evidence>